<organism evidence="4">
    <name type="scientific">Lacrimispora sp. BS-2</name>
    <dbReference type="NCBI Taxonomy" id="3151850"/>
    <lineage>
        <taxon>Bacteria</taxon>
        <taxon>Bacillati</taxon>
        <taxon>Bacillota</taxon>
        <taxon>Clostridia</taxon>
        <taxon>Lachnospirales</taxon>
        <taxon>Lachnospiraceae</taxon>
        <taxon>Lacrimispora</taxon>
    </lineage>
</organism>
<evidence type="ECO:0008006" key="5">
    <source>
        <dbReference type="Google" id="ProtNLM"/>
    </source>
</evidence>
<keyword evidence="2" id="KW-0472">Membrane</keyword>
<keyword evidence="2" id="KW-0812">Transmembrane</keyword>
<dbReference type="PANTHER" id="PTHR35902:SF6">
    <property type="entry name" value="CONSERVED WITHIN P. AEROPHILUM"/>
    <property type="match status" value="1"/>
</dbReference>
<evidence type="ECO:0000256" key="1">
    <source>
        <dbReference type="SAM" id="MobiDB-lite"/>
    </source>
</evidence>
<feature type="region of interest" description="Disordered" evidence="1">
    <location>
        <begin position="608"/>
        <end position="640"/>
    </location>
</feature>
<keyword evidence="3" id="KW-0732">Signal</keyword>
<accession>A0AAU7PSK0</accession>
<evidence type="ECO:0000313" key="4">
    <source>
        <dbReference type="EMBL" id="XBS55343.1"/>
    </source>
</evidence>
<feature type="chain" id="PRO_5043862724" description="CARDB domain-containing protein" evidence="3">
    <location>
        <begin position="28"/>
        <end position="640"/>
    </location>
</feature>
<keyword evidence="2" id="KW-1133">Transmembrane helix</keyword>
<gene>
    <name evidence="4" type="ORF">ABFV83_05995</name>
</gene>
<reference evidence="4" key="1">
    <citation type="submission" date="2024-06" db="EMBL/GenBank/DDBJ databases">
        <title>Lacrimispora cavernae sp. nov., a novel anaerobe isolated from bat guano pile inside a cave.</title>
        <authorList>
            <person name="Miller S.L."/>
            <person name="Lu N."/>
            <person name="King J."/>
            <person name="Sankaranarayanan K."/>
            <person name="Lawson P.A."/>
        </authorList>
    </citation>
    <scope>NUCLEOTIDE SEQUENCE</scope>
    <source>
        <strain evidence="4">BS-2</strain>
    </source>
</reference>
<evidence type="ECO:0000256" key="2">
    <source>
        <dbReference type="SAM" id="Phobius"/>
    </source>
</evidence>
<dbReference type="RefSeq" id="WP_349948017.1">
    <property type="nucleotide sequence ID" value="NZ_CP157940.1"/>
</dbReference>
<dbReference type="AlphaFoldDB" id="A0AAU7PSK0"/>
<feature type="transmembrane region" description="Helical" evidence="2">
    <location>
        <begin position="568"/>
        <end position="588"/>
    </location>
</feature>
<evidence type="ECO:0000256" key="3">
    <source>
        <dbReference type="SAM" id="SignalP"/>
    </source>
</evidence>
<proteinExistence type="predicted"/>
<name>A0AAU7PSK0_9FIRM</name>
<feature type="compositionally biased region" description="Acidic residues" evidence="1">
    <location>
        <begin position="608"/>
        <end position="634"/>
    </location>
</feature>
<dbReference type="PANTHER" id="PTHR35902">
    <property type="entry name" value="S-LAYER DOMAIN-LIKE PROTEIN-RELATED"/>
    <property type="match status" value="1"/>
</dbReference>
<dbReference type="EMBL" id="CP157940">
    <property type="protein sequence ID" value="XBS55343.1"/>
    <property type="molecule type" value="Genomic_DNA"/>
</dbReference>
<protein>
    <recommendedName>
        <fullName evidence="5">CARDB domain-containing protein</fullName>
    </recommendedName>
</protein>
<sequence>MKKGRKGFLWLLVAFIIISAVPGQAFAWQGDDRWIDVSKTPTGKTGQSMTIHMVLTERDGIDHKNVAIRFEEGLANQESDAKENGEEYSGSIFPFEITSGIFDNKKIGNLKSDSTKNVSLTAMVRRDIPDGYYSVPIEIVANATVKNDGSPIAHGKINIWITKSASTTESGKDEGTIQFELGENQNTPFGIYPDTMNFNINVRNSSKITAFDVDIRMGLSQDSTKFPFDINDGNYTRHYDRLGGGETVEIPYSMNIRKDVYSGYYPIAFIIEYRDSTDGDIHKAEETFYVKVQNKDKEEETGDFNANDRTKARIIVDGFQTNPETVYAGDEFEMILHMKNASENVAASNILFNLESEKVTDSAVFTMDSGSSSIVVNSLAAGQTTDIKVKLRAGAWVDQRTYAITINEKYDSPEFKNAEEKVTVNIPVKQVSRLNTGTIEIMPDSISVGSETNVMFPINNTGKVLLYNVMVAFVGDSIQQTNSYVGNIKPGESGNVDAMISGTTPSTDDGKVKVLITYEDENGIVSDPIEKEISLTVTEQEDLDSGMDGMGDFPAGTEPEGSSKYGKIVIPAVIAVLLIGTIGTVIVLKKRKKKKEAEALEADTLEADTLEAETLEADVLEADVLEPEALEPEEEKNNEI</sequence>
<feature type="signal peptide" evidence="3">
    <location>
        <begin position="1"/>
        <end position="27"/>
    </location>
</feature>